<feature type="non-terminal residue" evidence="1">
    <location>
        <position position="182"/>
    </location>
</feature>
<dbReference type="SUPFAM" id="SSF81901">
    <property type="entry name" value="HCP-like"/>
    <property type="match status" value="1"/>
</dbReference>
<evidence type="ECO:0000313" key="2">
    <source>
        <dbReference type="Proteomes" id="UP001153678"/>
    </source>
</evidence>
<organism evidence="1 2">
    <name type="scientific">Funneliformis geosporum</name>
    <dbReference type="NCBI Taxonomy" id="1117311"/>
    <lineage>
        <taxon>Eukaryota</taxon>
        <taxon>Fungi</taxon>
        <taxon>Fungi incertae sedis</taxon>
        <taxon>Mucoromycota</taxon>
        <taxon>Glomeromycotina</taxon>
        <taxon>Glomeromycetes</taxon>
        <taxon>Glomerales</taxon>
        <taxon>Glomeraceae</taxon>
        <taxon>Funneliformis</taxon>
    </lineage>
</organism>
<feature type="non-terminal residue" evidence="1">
    <location>
        <position position="1"/>
    </location>
</feature>
<protein>
    <submittedName>
        <fullName evidence="1">5853_t:CDS:1</fullName>
    </submittedName>
</protein>
<dbReference type="Pfam" id="PF08238">
    <property type="entry name" value="Sel1"/>
    <property type="match status" value="1"/>
</dbReference>
<comment type="caution">
    <text evidence="1">The sequence shown here is derived from an EMBL/GenBank/DDBJ whole genome shotgun (WGS) entry which is preliminary data.</text>
</comment>
<dbReference type="InterPro" id="IPR006597">
    <property type="entry name" value="Sel1-like"/>
</dbReference>
<evidence type="ECO:0000313" key="1">
    <source>
        <dbReference type="EMBL" id="CAI2192705.1"/>
    </source>
</evidence>
<dbReference type="InterPro" id="IPR011990">
    <property type="entry name" value="TPR-like_helical_dom_sf"/>
</dbReference>
<name>A0A9W4X3M2_9GLOM</name>
<dbReference type="Gene3D" id="1.25.40.10">
    <property type="entry name" value="Tetratricopeptide repeat domain"/>
    <property type="match status" value="1"/>
</dbReference>
<accession>A0A9W4X3M2</accession>
<dbReference type="Proteomes" id="UP001153678">
    <property type="component" value="Unassembled WGS sequence"/>
</dbReference>
<proteinExistence type="predicted"/>
<dbReference type="SMART" id="SM00671">
    <property type="entry name" value="SEL1"/>
    <property type="match status" value="1"/>
</dbReference>
<sequence length="182" mass="20730">ESDSNESKLRTVNYDSKLGGLEIGNIDNLNQKSVQLNSFIEDLIICIIKKHNEENPKGQNDIGYCYVNSIGVENDDKKAFKWYFKSAKNEYTEGQYNLVIVIDLNPQIGSNVSKSYSPIPTIITKGNLKPKLENSVFTSLIETVCGIIELFARFLPLITKVTLMFKEIIKFIKRLNIIKKYV</sequence>
<reference evidence="1" key="1">
    <citation type="submission" date="2022-08" db="EMBL/GenBank/DDBJ databases">
        <authorList>
            <person name="Kallberg Y."/>
            <person name="Tangrot J."/>
            <person name="Rosling A."/>
        </authorList>
    </citation>
    <scope>NUCLEOTIDE SEQUENCE</scope>
    <source>
        <strain evidence="1">Wild A</strain>
    </source>
</reference>
<keyword evidence="2" id="KW-1185">Reference proteome</keyword>
<gene>
    <name evidence="1" type="ORF">FWILDA_LOCUS15711</name>
</gene>
<dbReference type="EMBL" id="CAMKVN010008640">
    <property type="protein sequence ID" value="CAI2192705.1"/>
    <property type="molecule type" value="Genomic_DNA"/>
</dbReference>
<dbReference type="AlphaFoldDB" id="A0A9W4X3M2"/>